<feature type="compositionally biased region" description="Polar residues" evidence="1">
    <location>
        <begin position="489"/>
        <end position="498"/>
    </location>
</feature>
<dbReference type="Proteomes" id="UP001500889">
    <property type="component" value="Chromosome A"/>
</dbReference>
<feature type="region of interest" description="Disordered" evidence="1">
    <location>
        <begin position="207"/>
        <end position="230"/>
    </location>
</feature>
<dbReference type="EMBL" id="AP029266">
    <property type="protein sequence ID" value="BFG00172.1"/>
    <property type="molecule type" value="Genomic_DNA"/>
</dbReference>
<evidence type="ECO:0000313" key="2">
    <source>
        <dbReference type="EMBL" id="BFG00172.1"/>
    </source>
</evidence>
<feature type="compositionally biased region" description="Basic and acidic residues" evidence="1">
    <location>
        <begin position="919"/>
        <end position="929"/>
    </location>
</feature>
<feature type="compositionally biased region" description="Basic and acidic residues" evidence="1">
    <location>
        <begin position="640"/>
        <end position="650"/>
    </location>
</feature>
<feature type="compositionally biased region" description="Basic and acidic residues" evidence="1">
    <location>
        <begin position="82"/>
        <end position="92"/>
    </location>
</feature>
<feature type="region of interest" description="Disordered" evidence="1">
    <location>
        <begin position="134"/>
        <end position="153"/>
    </location>
</feature>
<organism evidence="2 3">
    <name type="scientific">Drosophila madeirensis</name>
    <name type="common">Fruit fly</name>
    <dbReference type="NCBI Taxonomy" id="30013"/>
    <lineage>
        <taxon>Eukaryota</taxon>
        <taxon>Metazoa</taxon>
        <taxon>Ecdysozoa</taxon>
        <taxon>Arthropoda</taxon>
        <taxon>Hexapoda</taxon>
        <taxon>Insecta</taxon>
        <taxon>Pterygota</taxon>
        <taxon>Neoptera</taxon>
        <taxon>Endopterygota</taxon>
        <taxon>Diptera</taxon>
        <taxon>Brachycera</taxon>
        <taxon>Muscomorpha</taxon>
        <taxon>Ephydroidea</taxon>
        <taxon>Drosophilidae</taxon>
        <taxon>Drosophila</taxon>
        <taxon>Sophophora</taxon>
    </lineage>
</organism>
<feature type="region of interest" description="Disordered" evidence="1">
    <location>
        <begin position="830"/>
        <end position="849"/>
    </location>
</feature>
<reference evidence="2 3" key="1">
    <citation type="submission" date="2024-02" db="EMBL/GenBank/DDBJ databases">
        <title>A chromosome-level genome assembly of Drosophila madeirensis, a fruit fly species endemic to Madeira island.</title>
        <authorList>
            <person name="Tomihara K."/>
            <person name="Llopart A."/>
            <person name="Yamamoto D."/>
        </authorList>
    </citation>
    <scope>NUCLEOTIDE SEQUENCE [LARGE SCALE GENOMIC DNA]</scope>
    <source>
        <strain evidence="2 3">RF1</strain>
    </source>
</reference>
<accession>A0AAU9FXJ3</accession>
<name>A0AAU9FXJ3_DROMD</name>
<keyword evidence="3" id="KW-1185">Reference proteome</keyword>
<evidence type="ECO:0000256" key="1">
    <source>
        <dbReference type="SAM" id="MobiDB-lite"/>
    </source>
</evidence>
<gene>
    <name evidence="2" type="ORF">DMAD_00225</name>
</gene>
<feature type="compositionally biased region" description="Basic and acidic residues" evidence="1">
    <location>
        <begin position="778"/>
        <end position="788"/>
    </location>
</feature>
<feature type="compositionally biased region" description="Basic and acidic residues" evidence="1">
    <location>
        <begin position="499"/>
        <end position="509"/>
    </location>
</feature>
<sequence>MPPVKKIDEYQYDTSFIDALYSEEQNNSAAAAAPLPTPVVKKKLEVETPKKRNSIWIADYRKRKNGGVAAQSPESQSLATSENHRDPRKRVGEGSIYWGVEIQSKPKKKSEPKAAKPLENWFKTTEELLRVLSDDTDDLGETGGGTAPDEYQYDTPFMDALYSEEQNNSAAAAAPLPTPVVKKKLEVETPKKRNSISIADYWKKKNGGVATQSQSLATSENHRDPRKRVGEGSIYWGVEIQTKPKKKSEPKAAKPLENWFKTTEELLRVLSDDTDDLVETGGGTAPDEYQYDTSCMDALYSEEQNNSAAAAAPLPTPVVKKKLEVETPKKRNSISIADYWKRKNGGVAAQSQSLATSGNNRDPRKRVGEGSIYWGVEIQTKPKKKSEPKAAKPLENWFKTTEELLRVLSDDTDDLVETGGGTAPDEYQYDTSCMDALYSEEQNNSAAAAAPLPTPVVKKKLEVETPKKRNSIWIADYRKRKNGGVAAQSPESQSLATSENHRDPRKRVGEGSIYWGVEIQTKPKKKSEPKAAKPLENWFKTTEELLRVLSDDTDDLGETGGGTAPDEYQYDTPFMDALYSEEQNNSAAAAAPLPTPVVKKKLEVETPKKRNSISIADYRKRKNGGVAAQSPESQSLATSENHRDPRKRVGEGSIYWGVEIQTKPKKKSEPKAAKPLENWFKTTDELLRVLSDDTDDLGETGGGTAPDEYQYDTSLMDALYSEEQNNSAAAAAPLPTPVVKKKLEVETPKKRNSISIADYRKRKNGGVAAQSQSLATSENHRDPRKRVGEGSIYWGVEIQTKPKKKSEPKAAKPLENWFKTTEELLRVLSDDTDDLGETGGGTAPDEYQYDTPFMDALYSEEQNNSAAAAAPLPTPVVKKKLEVETPKKRNSISIADYRKRKNGGVAAQSPESQRLATSENHRDPRKRVGEGSIYWGVEIQSKPKKKSEPKAAKPLENWFKTTDELLRVLSDDTDDLGETGGGRAQDGPDAVGNGGRQ</sequence>
<feature type="region of interest" description="Disordered" evidence="1">
    <location>
        <begin position="742"/>
        <end position="791"/>
    </location>
</feature>
<feature type="region of interest" description="Disordered" evidence="1">
    <location>
        <begin position="479"/>
        <end position="511"/>
    </location>
</feature>
<feature type="compositionally biased region" description="Basic and acidic residues" evidence="1">
    <location>
        <begin position="220"/>
        <end position="230"/>
    </location>
</feature>
<evidence type="ECO:0000313" key="3">
    <source>
        <dbReference type="Proteomes" id="UP001500889"/>
    </source>
</evidence>
<feature type="region of interest" description="Disordered" evidence="1">
    <location>
        <begin position="63"/>
        <end position="95"/>
    </location>
</feature>
<protein>
    <submittedName>
        <fullName evidence="2">Uncharacterized protein</fullName>
    </submittedName>
</protein>
<feature type="region of interest" description="Disordered" evidence="1">
    <location>
        <begin position="550"/>
        <end position="655"/>
    </location>
</feature>
<feature type="compositionally biased region" description="Polar residues" evidence="1">
    <location>
        <begin position="909"/>
        <end position="918"/>
    </location>
</feature>
<feature type="compositionally biased region" description="Polar residues" evidence="1">
    <location>
        <begin position="630"/>
        <end position="639"/>
    </location>
</feature>
<feature type="compositionally biased region" description="Polar residues" evidence="1">
    <location>
        <begin position="209"/>
        <end position="219"/>
    </location>
</feature>
<dbReference type="AlphaFoldDB" id="A0AAU9FXJ3"/>
<feature type="compositionally biased region" description="Polar residues" evidence="1">
    <location>
        <begin position="72"/>
        <end position="81"/>
    </location>
</feature>
<feature type="region of interest" description="Disordered" evidence="1">
    <location>
        <begin position="347"/>
        <end position="368"/>
    </location>
</feature>
<feature type="region of interest" description="Disordered" evidence="1">
    <location>
        <begin position="880"/>
        <end position="997"/>
    </location>
</feature>
<feature type="compositionally biased region" description="Basic and acidic residues" evidence="1">
    <location>
        <begin position="961"/>
        <end position="970"/>
    </location>
</feature>
<proteinExistence type="predicted"/>
<feature type="compositionally biased region" description="Polar residues" evidence="1">
    <location>
        <begin position="349"/>
        <end position="360"/>
    </location>
</feature>